<evidence type="ECO:0000259" key="1">
    <source>
        <dbReference type="SMART" id="SM00530"/>
    </source>
</evidence>
<evidence type="ECO:0000313" key="2">
    <source>
        <dbReference type="EMBL" id="GIH37583.1"/>
    </source>
</evidence>
<evidence type="ECO:0000313" key="3">
    <source>
        <dbReference type="Proteomes" id="UP000603904"/>
    </source>
</evidence>
<proteinExistence type="predicted"/>
<dbReference type="SMART" id="SM00530">
    <property type="entry name" value="HTH_XRE"/>
    <property type="match status" value="1"/>
</dbReference>
<organism evidence="2 3">
    <name type="scientific">Microbispora corallina</name>
    <dbReference type="NCBI Taxonomy" id="83302"/>
    <lineage>
        <taxon>Bacteria</taxon>
        <taxon>Bacillati</taxon>
        <taxon>Actinomycetota</taxon>
        <taxon>Actinomycetes</taxon>
        <taxon>Streptosporangiales</taxon>
        <taxon>Streptosporangiaceae</taxon>
        <taxon>Microbispora</taxon>
    </lineage>
</organism>
<feature type="domain" description="HTH cro/C1-type" evidence="1">
    <location>
        <begin position="34"/>
        <end position="89"/>
    </location>
</feature>
<dbReference type="InterPro" id="IPR001387">
    <property type="entry name" value="Cro/C1-type_HTH"/>
</dbReference>
<dbReference type="Gene3D" id="1.10.260.40">
    <property type="entry name" value="lambda repressor-like DNA-binding domains"/>
    <property type="match status" value="1"/>
</dbReference>
<accession>A0ABQ4FRZ6</accession>
<dbReference type="SUPFAM" id="SSF47413">
    <property type="entry name" value="lambda repressor-like DNA-binding domains"/>
    <property type="match status" value="1"/>
</dbReference>
<dbReference type="CDD" id="cd00093">
    <property type="entry name" value="HTH_XRE"/>
    <property type="match status" value="1"/>
</dbReference>
<dbReference type="InterPro" id="IPR010982">
    <property type="entry name" value="Lambda_DNA-bd_dom_sf"/>
</dbReference>
<gene>
    <name evidence="2" type="ORF">Mco01_05830</name>
</gene>
<comment type="caution">
    <text evidence="2">The sequence shown here is derived from an EMBL/GenBank/DDBJ whole genome shotgun (WGS) entry which is preliminary data.</text>
</comment>
<reference evidence="2 3" key="1">
    <citation type="submission" date="2021-01" db="EMBL/GenBank/DDBJ databases">
        <title>Whole genome shotgun sequence of Microbispora corallina NBRC 16416.</title>
        <authorList>
            <person name="Komaki H."/>
            <person name="Tamura T."/>
        </authorList>
    </citation>
    <scope>NUCLEOTIDE SEQUENCE [LARGE SCALE GENOMIC DNA]</scope>
    <source>
        <strain evidence="2 3">NBRC 16416</strain>
    </source>
</reference>
<name>A0ABQ4FRZ6_9ACTN</name>
<sequence>METSVNRAQAGAPSFVEGVARGGPTVLRIMLGAQLRRLRRESGHTPETAARTIRASHAKISRLELGRVGFKERDVADLLTLYGVTDPGERETLLHLARQANVPGWWHKYSDVLPGWFEFYVGLEEAASVIRCYELQFVPSLLQTPEYARSVVLMGNTGRAGDDVERRVDLRMRRQERLEGPEAATLWAVVDEAALRRPTGGAEVMRAQIEYLIEITRRPNITLQIVPLVGSVHPAAGGPFTILRYQAPELPDVVYLEQLTSALYLDKPEDTEAYTQVMNTLCVQAHPASRTTAVLEQLLDELR</sequence>
<dbReference type="Proteomes" id="UP000603904">
    <property type="component" value="Unassembled WGS sequence"/>
</dbReference>
<keyword evidence="3" id="KW-1185">Reference proteome</keyword>
<dbReference type="Pfam" id="PF19054">
    <property type="entry name" value="DUF5753"/>
    <property type="match status" value="1"/>
</dbReference>
<dbReference type="EMBL" id="BOOC01000002">
    <property type="protein sequence ID" value="GIH37583.1"/>
    <property type="molecule type" value="Genomic_DNA"/>
</dbReference>
<dbReference type="InterPro" id="IPR043917">
    <property type="entry name" value="DUF5753"/>
</dbReference>
<protein>
    <submittedName>
        <fullName evidence="2">Transcriptional regulator</fullName>
    </submittedName>
</protein>
<dbReference type="Pfam" id="PF13560">
    <property type="entry name" value="HTH_31"/>
    <property type="match status" value="1"/>
</dbReference>